<evidence type="ECO:0000256" key="2">
    <source>
        <dbReference type="ARBA" id="ARBA00022837"/>
    </source>
</evidence>
<proteinExistence type="predicted"/>
<gene>
    <name evidence="5" type="primary">jg21814</name>
    <name evidence="5" type="ORF">PAEG_LOCUS6576</name>
</gene>
<dbReference type="SMART" id="SM00607">
    <property type="entry name" value="FTP"/>
    <property type="match status" value="1"/>
</dbReference>
<evidence type="ECO:0000256" key="3">
    <source>
        <dbReference type="ARBA" id="ARBA00023157"/>
    </source>
</evidence>
<dbReference type="AlphaFoldDB" id="A0A8S4QTF6"/>
<sequence>MGLPTYETITGEVLGSHLKCRFPSFPIRQIINVAAGKAPMQISTDEGGVPQKALDGSTAFVYSADTCTLTKCERVPWWYVNLLEPYMVQLVRLDFGKPCC</sequence>
<dbReference type="GO" id="GO:0046872">
    <property type="term" value="F:metal ion binding"/>
    <property type="evidence" value="ECO:0007669"/>
    <property type="project" value="UniProtKB-KW"/>
</dbReference>
<evidence type="ECO:0000313" key="6">
    <source>
        <dbReference type="Proteomes" id="UP000838756"/>
    </source>
</evidence>
<evidence type="ECO:0000259" key="4">
    <source>
        <dbReference type="SMART" id="SM00607"/>
    </source>
</evidence>
<evidence type="ECO:0000313" key="5">
    <source>
        <dbReference type="EMBL" id="CAH2220323.1"/>
    </source>
</evidence>
<keyword evidence="3" id="KW-1015">Disulfide bond</keyword>
<dbReference type="InterPro" id="IPR006585">
    <property type="entry name" value="FTP1"/>
</dbReference>
<dbReference type="EMBL" id="CAKXAJ010020075">
    <property type="protein sequence ID" value="CAH2220323.1"/>
    <property type="molecule type" value="Genomic_DNA"/>
</dbReference>
<keyword evidence="2" id="KW-0106">Calcium</keyword>
<organism evidence="5 6">
    <name type="scientific">Pararge aegeria aegeria</name>
    <dbReference type="NCBI Taxonomy" id="348720"/>
    <lineage>
        <taxon>Eukaryota</taxon>
        <taxon>Metazoa</taxon>
        <taxon>Ecdysozoa</taxon>
        <taxon>Arthropoda</taxon>
        <taxon>Hexapoda</taxon>
        <taxon>Insecta</taxon>
        <taxon>Pterygota</taxon>
        <taxon>Neoptera</taxon>
        <taxon>Endopterygota</taxon>
        <taxon>Lepidoptera</taxon>
        <taxon>Glossata</taxon>
        <taxon>Ditrysia</taxon>
        <taxon>Papilionoidea</taxon>
        <taxon>Nymphalidae</taxon>
        <taxon>Satyrinae</taxon>
        <taxon>Satyrini</taxon>
        <taxon>Parargina</taxon>
        <taxon>Pararge</taxon>
    </lineage>
</organism>
<keyword evidence="1" id="KW-0479">Metal-binding</keyword>
<dbReference type="OrthoDB" id="547680at2759"/>
<dbReference type="InterPro" id="IPR008979">
    <property type="entry name" value="Galactose-bd-like_sf"/>
</dbReference>
<feature type="domain" description="Fucolectin tachylectin-4 pentraxin-1" evidence="4">
    <location>
        <begin position="30"/>
        <end position="100"/>
    </location>
</feature>
<dbReference type="SUPFAM" id="SSF49785">
    <property type="entry name" value="Galactose-binding domain-like"/>
    <property type="match status" value="1"/>
</dbReference>
<dbReference type="Proteomes" id="UP000838756">
    <property type="component" value="Unassembled WGS sequence"/>
</dbReference>
<protein>
    <submittedName>
        <fullName evidence="5">Jg21814 protein</fullName>
    </submittedName>
</protein>
<feature type="non-terminal residue" evidence="5">
    <location>
        <position position="1"/>
    </location>
</feature>
<accession>A0A8S4QTF6</accession>
<evidence type="ECO:0000256" key="1">
    <source>
        <dbReference type="ARBA" id="ARBA00022723"/>
    </source>
</evidence>
<name>A0A8S4QTF6_9NEOP</name>
<dbReference type="Gene3D" id="2.60.120.260">
    <property type="entry name" value="Galactose-binding domain-like"/>
    <property type="match status" value="1"/>
</dbReference>
<reference evidence="5" key="1">
    <citation type="submission" date="2022-03" db="EMBL/GenBank/DDBJ databases">
        <authorList>
            <person name="Lindestad O."/>
        </authorList>
    </citation>
    <scope>NUCLEOTIDE SEQUENCE</scope>
</reference>
<keyword evidence="6" id="KW-1185">Reference proteome</keyword>
<comment type="caution">
    <text evidence="5">The sequence shown here is derived from an EMBL/GenBank/DDBJ whole genome shotgun (WGS) entry which is preliminary data.</text>
</comment>